<accession>A0A8J2PYL1</accession>
<evidence type="ECO:0000313" key="1">
    <source>
        <dbReference type="EMBL" id="CAG9540353.1"/>
    </source>
</evidence>
<proteinExistence type="predicted"/>
<evidence type="ECO:0000313" key="2">
    <source>
        <dbReference type="Proteomes" id="UP000746747"/>
    </source>
</evidence>
<sequence length="479" mass="55094">MTTKNRSDYLKEGRNLRNNQYDGNNGEVEIIQLDSSDESIEDESASDGKFWQLMRACAQRKVRVHSYSYRKQQYFAIGSVILHSTARTNLRKRLDDSNVYYYDVGSVIQLCTVIKTSTYGMYLKRLSKQKSRCFVAVAEPIFQQLRPYLLDETRIRPSSIDTNGPVPVLKEASLFNDKYLQEKASAHSKASSTRAMNEQVTINDIEGEFFENPCYMEFLMNWLMHTNLECVKNTCVIRLTTEQQIELNTRDENYHHVFMTINHLPASHFFGSGFGLDQKKAFWAASRSIVRRLYHAGFITPVLYHTIGKSGRSEFSGKIKRWQRMKEWKIVKNAIEWFKKTMTSKMPRWVQLTKNGFSTEEFVKMTDEVLDVNRVVAQKHEMRLDGLETEETKVKGTANFLNVLSVPSTSTALISNSGVNLCKNSRTMLKDDVISMDDAFPISLAKTVKTAIVSNQDANHGVYAGRAFDPKDYEFDLEF</sequence>
<keyword evidence="2" id="KW-1185">Reference proteome</keyword>
<comment type="caution">
    <text evidence="1">The sequence shown here is derived from an EMBL/GenBank/DDBJ whole genome shotgun (WGS) entry which is preliminary data.</text>
</comment>
<dbReference type="EMBL" id="CAKAEH010001939">
    <property type="protein sequence ID" value="CAG9540353.1"/>
    <property type="molecule type" value="Genomic_DNA"/>
</dbReference>
<dbReference type="OrthoDB" id="5853979at2759"/>
<protein>
    <submittedName>
        <fullName evidence="1">Uncharacterized protein</fullName>
    </submittedName>
</protein>
<reference evidence="1" key="1">
    <citation type="submission" date="2021-09" db="EMBL/GenBank/DDBJ databases">
        <authorList>
            <consortium name="Pathogen Informatics"/>
        </authorList>
    </citation>
    <scope>NUCLEOTIDE SEQUENCE</scope>
</reference>
<dbReference type="Proteomes" id="UP000746747">
    <property type="component" value="Unassembled WGS sequence"/>
</dbReference>
<dbReference type="AlphaFoldDB" id="A0A8J2PYL1"/>
<organism evidence="1 2">
    <name type="scientific">Cercopithifilaria johnstoni</name>
    <dbReference type="NCBI Taxonomy" id="2874296"/>
    <lineage>
        <taxon>Eukaryota</taxon>
        <taxon>Metazoa</taxon>
        <taxon>Ecdysozoa</taxon>
        <taxon>Nematoda</taxon>
        <taxon>Chromadorea</taxon>
        <taxon>Rhabditida</taxon>
        <taxon>Spirurina</taxon>
        <taxon>Spiruromorpha</taxon>
        <taxon>Filarioidea</taxon>
        <taxon>Onchocercidae</taxon>
        <taxon>Cercopithifilaria</taxon>
    </lineage>
</organism>
<name>A0A8J2PYL1_9BILA</name>
<gene>
    <name evidence="1" type="ORF">CJOHNSTONI_LOCUS9876</name>
</gene>